<evidence type="ECO:0000256" key="1">
    <source>
        <dbReference type="SAM" id="Phobius"/>
    </source>
</evidence>
<sequence length="115" mass="13270">MAPIPLTTTIDEIEEAIFHGVLKPITSELLKEDLDVHWTAYGTFFFCLVWMGYKFGPPIIYFCMRKANEWHKKKKPEHGQSFLEAADQVDSQSHKILQFLDQKLDALIASKGEKE</sequence>
<organism evidence="2 3">
    <name type="scientific">Daphnia pulex</name>
    <name type="common">Water flea</name>
    <dbReference type="NCBI Taxonomy" id="6669"/>
    <lineage>
        <taxon>Eukaryota</taxon>
        <taxon>Metazoa</taxon>
        <taxon>Ecdysozoa</taxon>
        <taxon>Arthropoda</taxon>
        <taxon>Crustacea</taxon>
        <taxon>Branchiopoda</taxon>
        <taxon>Diplostraca</taxon>
        <taxon>Cladocera</taxon>
        <taxon>Anomopoda</taxon>
        <taxon>Daphniidae</taxon>
        <taxon>Daphnia</taxon>
    </lineage>
</organism>
<dbReference type="Proteomes" id="UP000000305">
    <property type="component" value="Unassembled WGS sequence"/>
</dbReference>
<dbReference type="HOGENOM" id="CLU_2111325_0_0_1"/>
<gene>
    <name evidence="2" type="ORF">DAPPUDRAFT_246314</name>
</gene>
<keyword evidence="1" id="KW-0472">Membrane</keyword>
<evidence type="ECO:0000313" key="2">
    <source>
        <dbReference type="EMBL" id="EFX78490.1"/>
    </source>
</evidence>
<dbReference type="InParanoid" id="E9GQ21"/>
<proteinExistence type="predicted"/>
<dbReference type="EMBL" id="GL732557">
    <property type="protein sequence ID" value="EFX78490.1"/>
    <property type="molecule type" value="Genomic_DNA"/>
</dbReference>
<evidence type="ECO:0000313" key="3">
    <source>
        <dbReference type="Proteomes" id="UP000000305"/>
    </source>
</evidence>
<dbReference type="KEGG" id="dpx:DAPPUDRAFT_246314"/>
<feature type="transmembrane region" description="Helical" evidence="1">
    <location>
        <begin position="38"/>
        <end position="64"/>
    </location>
</feature>
<dbReference type="AlphaFoldDB" id="E9GQ21"/>
<reference evidence="2 3" key="1">
    <citation type="journal article" date="2011" name="Science">
        <title>The ecoresponsive genome of Daphnia pulex.</title>
        <authorList>
            <person name="Colbourne J.K."/>
            <person name="Pfrender M.E."/>
            <person name="Gilbert D."/>
            <person name="Thomas W.K."/>
            <person name="Tucker A."/>
            <person name="Oakley T.H."/>
            <person name="Tokishita S."/>
            <person name="Aerts A."/>
            <person name="Arnold G.J."/>
            <person name="Basu M.K."/>
            <person name="Bauer D.J."/>
            <person name="Caceres C.E."/>
            <person name="Carmel L."/>
            <person name="Casola C."/>
            <person name="Choi J.H."/>
            <person name="Detter J.C."/>
            <person name="Dong Q."/>
            <person name="Dusheyko S."/>
            <person name="Eads B.D."/>
            <person name="Frohlich T."/>
            <person name="Geiler-Samerotte K.A."/>
            <person name="Gerlach D."/>
            <person name="Hatcher P."/>
            <person name="Jogdeo S."/>
            <person name="Krijgsveld J."/>
            <person name="Kriventseva E.V."/>
            <person name="Kultz D."/>
            <person name="Laforsch C."/>
            <person name="Lindquist E."/>
            <person name="Lopez J."/>
            <person name="Manak J.R."/>
            <person name="Muller J."/>
            <person name="Pangilinan J."/>
            <person name="Patwardhan R.P."/>
            <person name="Pitluck S."/>
            <person name="Pritham E.J."/>
            <person name="Rechtsteiner A."/>
            <person name="Rho M."/>
            <person name="Rogozin I.B."/>
            <person name="Sakarya O."/>
            <person name="Salamov A."/>
            <person name="Schaack S."/>
            <person name="Shapiro H."/>
            <person name="Shiga Y."/>
            <person name="Skalitzky C."/>
            <person name="Smith Z."/>
            <person name="Souvorov A."/>
            <person name="Sung W."/>
            <person name="Tang Z."/>
            <person name="Tsuchiya D."/>
            <person name="Tu H."/>
            <person name="Vos H."/>
            <person name="Wang M."/>
            <person name="Wolf Y.I."/>
            <person name="Yamagata H."/>
            <person name="Yamada T."/>
            <person name="Ye Y."/>
            <person name="Shaw J.R."/>
            <person name="Andrews J."/>
            <person name="Crease T.J."/>
            <person name="Tang H."/>
            <person name="Lucas S.M."/>
            <person name="Robertson H.M."/>
            <person name="Bork P."/>
            <person name="Koonin E.V."/>
            <person name="Zdobnov E.M."/>
            <person name="Grigoriev I.V."/>
            <person name="Lynch M."/>
            <person name="Boore J.L."/>
        </authorList>
    </citation>
    <scope>NUCLEOTIDE SEQUENCE [LARGE SCALE GENOMIC DNA]</scope>
</reference>
<keyword evidence="1" id="KW-0812">Transmembrane</keyword>
<name>E9GQ21_DAPPU</name>
<protein>
    <submittedName>
        <fullName evidence="2">Uncharacterized protein</fullName>
    </submittedName>
</protein>
<keyword evidence="3" id="KW-1185">Reference proteome</keyword>
<keyword evidence="1" id="KW-1133">Transmembrane helix</keyword>
<accession>E9GQ21</accession>